<name>A0P0K8_ROSAI</name>
<proteinExistence type="predicted"/>
<sequence length="233" mass="26046">MYLRHPVGFIHKDYLEITSLDAGSVCLLAAHPAFSRSINRIIARQAGTDTFDLSEAWLRSLKCSDEHQIAFDLATSQEELLVSTANKVASIHLYHHLRNCVKKSRRNLIENYIGAQAFLTSLREAPVLYPHLVEKGKEIRIDALLAGDPKAADFEGMPSPASADDSFRDLNPVVWLGLSTLFAFLKNTDSICSSLFVLRFPKSAVSRHVTEQTMTKQQMCEVTHLLKHRGGAR</sequence>
<protein>
    <submittedName>
        <fullName evidence="1">Type III secretion protein</fullName>
    </submittedName>
</protein>
<reference evidence="1 2" key="1">
    <citation type="submission" date="2006-05" db="EMBL/GenBank/DDBJ databases">
        <authorList>
            <person name="King G."/>
            <person name="Ferriera S."/>
            <person name="Johnson J."/>
            <person name="Kravitz S."/>
            <person name="Beeson K."/>
            <person name="Sutton G."/>
            <person name="Rogers Y.-H."/>
            <person name="Friedman R."/>
            <person name="Frazier M."/>
            <person name="Venter J.C."/>
        </authorList>
    </citation>
    <scope>NUCLEOTIDE SEQUENCE [LARGE SCALE GENOMIC DNA]</scope>
    <source>
        <strain evidence="2">ATCC 25650 / DSM 13394 / JCM 20685 / NBRC 16684 / NCIMB 2208 / IAM 12614 / B1</strain>
    </source>
</reference>
<organism evidence="1 2">
    <name type="scientific">Roseibium aggregatum (strain ATCC 25650 / DSM 13394 / JCM 20685 / NBRC 16684 / NCIMB 2208 / IAM 12614 / B1)</name>
    <name type="common">Stappia aggregata</name>
    <dbReference type="NCBI Taxonomy" id="384765"/>
    <lineage>
        <taxon>Bacteria</taxon>
        <taxon>Pseudomonadati</taxon>
        <taxon>Pseudomonadota</taxon>
        <taxon>Alphaproteobacteria</taxon>
        <taxon>Hyphomicrobiales</taxon>
        <taxon>Stappiaceae</taxon>
        <taxon>Roseibium</taxon>
    </lineage>
</organism>
<dbReference type="Proteomes" id="UP000004848">
    <property type="component" value="Unassembled WGS sequence"/>
</dbReference>
<comment type="caution">
    <text evidence="1">The sequence shown here is derived from an EMBL/GenBank/DDBJ whole genome shotgun (WGS) entry which is preliminary data.</text>
</comment>
<dbReference type="AlphaFoldDB" id="A0P0K8"/>
<evidence type="ECO:0000313" key="2">
    <source>
        <dbReference type="Proteomes" id="UP000004848"/>
    </source>
</evidence>
<gene>
    <name evidence="1" type="ORF">SIAM614_00989</name>
</gene>
<accession>A0P0K8</accession>
<dbReference type="EMBL" id="AAUW01000021">
    <property type="protein sequence ID" value="EAV41322.1"/>
    <property type="molecule type" value="Genomic_DNA"/>
</dbReference>
<evidence type="ECO:0000313" key="1">
    <source>
        <dbReference type="EMBL" id="EAV41322.1"/>
    </source>
</evidence>